<feature type="signal peptide" evidence="1">
    <location>
        <begin position="1"/>
        <end position="19"/>
    </location>
</feature>
<feature type="domain" description="Surface-adhesin protein E-like" evidence="2">
    <location>
        <begin position="22"/>
        <end position="125"/>
    </location>
</feature>
<dbReference type="Pfam" id="PF16747">
    <property type="entry name" value="Adhesin_E"/>
    <property type="match status" value="1"/>
</dbReference>
<evidence type="ECO:0000313" key="4">
    <source>
        <dbReference type="Proteomes" id="UP001146019"/>
    </source>
</evidence>
<dbReference type="Proteomes" id="UP001146019">
    <property type="component" value="Unassembled WGS sequence"/>
</dbReference>
<sequence>MKKIILICITTMLSQYALAENWKLIIKDPDGSFYLDTDRLVKKGKTVDYWAKFVADADNEELEMKKGDYTLSHNLDHCVERTTSISLVEDYLKNGELINRDDEASDPSSVDDDEINLAFFKSVCKS</sequence>
<evidence type="ECO:0000256" key="1">
    <source>
        <dbReference type="SAM" id="SignalP"/>
    </source>
</evidence>
<evidence type="ECO:0000259" key="2">
    <source>
        <dbReference type="Pfam" id="PF16747"/>
    </source>
</evidence>
<dbReference type="AlphaFoldDB" id="A0A9X3II06"/>
<gene>
    <name evidence="3" type="ORF">OSH00_13145</name>
</gene>
<proteinExistence type="predicted"/>
<dbReference type="RefSeq" id="WP_266130796.1">
    <property type="nucleotide sequence ID" value="NZ_JAPKMY010000007.1"/>
</dbReference>
<organism evidence="3 4">
    <name type="scientific">Acinetobacter nematophilus</name>
    <dbReference type="NCBI Taxonomy" id="2994642"/>
    <lineage>
        <taxon>Bacteria</taxon>
        <taxon>Pseudomonadati</taxon>
        <taxon>Pseudomonadota</taxon>
        <taxon>Gammaproteobacteria</taxon>
        <taxon>Moraxellales</taxon>
        <taxon>Moraxellaceae</taxon>
        <taxon>Acinetobacter</taxon>
    </lineage>
</organism>
<accession>A0A9X3II06</accession>
<feature type="chain" id="PRO_5040937542" description="Surface-adhesin protein E-like domain-containing protein" evidence="1">
    <location>
        <begin position="20"/>
        <end position="126"/>
    </location>
</feature>
<keyword evidence="4" id="KW-1185">Reference proteome</keyword>
<comment type="caution">
    <text evidence="3">The sequence shown here is derived from an EMBL/GenBank/DDBJ whole genome shotgun (WGS) entry which is preliminary data.</text>
</comment>
<dbReference type="EMBL" id="JAPKMY010000007">
    <property type="protein sequence ID" value="MCX5468681.1"/>
    <property type="molecule type" value="Genomic_DNA"/>
</dbReference>
<evidence type="ECO:0000313" key="3">
    <source>
        <dbReference type="EMBL" id="MCX5468681.1"/>
    </source>
</evidence>
<name>A0A9X3II06_9GAMM</name>
<reference evidence="3" key="1">
    <citation type="submission" date="2022-11" db="EMBL/GenBank/DDBJ databases">
        <title>Biodiversity and phylogenetic relationships of bacteria.</title>
        <authorList>
            <person name="Machado R.A.R."/>
            <person name="Bhat A."/>
            <person name="Loulou A."/>
            <person name="Kallel S."/>
        </authorList>
    </citation>
    <scope>NUCLEOTIDE SEQUENCE</scope>
    <source>
        <strain evidence="3">A-IN1</strain>
    </source>
</reference>
<protein>
    <recommendedName>
        <fullName evidence="2">Surface-adhesin protein E-like domain-containing protein</fullName>
    </recommendedName>
</protein>
<keyword evidence="1" id="KW-0732">Signal</keyword>
<dbReference type="InterPro" id="IPR031939">
    <property type="entry name" value="Adhesin_E-like"/>
</dbReference>